<feature type="compositionally biased region" description="Basic and acidic residues" evidence="9">
    <location>
        <begin position="52"/>
        <end position="62"/>
    </location>
</feature>
<dbReference type="STRING" id="6832.A0A553NZL3"/>
<reference evidence="11 12" key="1">
    <citation type="journal article" date="2018" name="Nat. Ecol. Evol.">
        <title>Genomic signatures of mitonuclear coevolution across populations of Tigriopus californicus.</title>
        <authorList>
            <person name="Barreto F.S."/>
            <person name="Watson E.T."/>
            <person name="Lima T.G."/>
            <person name="Willett C.S."/>
            <person name="Edmands S."/>
            <person name="Li W."/>
            <person name="Burton R.S."/>
        </authorList>
    </citation>
    <scope>NUCLEOTIDE SEQUENCE [LARGE SCALE GENOMIC DNA]</scope>
    <source>
        <strain evidence="11 12">San Diego</strain>
    </source>
</reference>
<dbReference type="InterPro" id="IPR039979">
    <property type="entry name" value="PRPF18"/>
</dbReference>
<feature type="compositionally biased region" description="Polar residues" evidence="9">
    <location>
        <begin position="63"/>
        <end position="73"/>
    </location>
</feature>
<organism evidence="11 12">
    <name type="scientific">Tigriopus californicus</name>
    <name type="common">Marine copepod</name>
    <dbReference type="NCBI Taxonomy" id="6832"/>
    <lineage>
        <taxon>Eukaryota</taxon>
        <taxon>Metazoa</taxon>
        <taxon>Ecdysozoa</taxon>
        <taxon>Arthropoda</taxon>
        <taxon>Crustacea</taxon>
        <taxon>Multicrustacea</taxon>
        <taxon>Hexanauplia</taxon>
        <taxon>Copepoda</taxon>
        <taxon>Harpacticoida</taxon>
        <taxon>Harpacticidae</taxon>
        <taxon>Tigriopus</taxon>
    </lineage>
</organism>
<proteinExistence type="inferred from homology"/>
<dbReference type="SUPFAM" id="SSF158230">
    <property type="entry name" value="PRP4-like"/>
    <property type="match status" value="1"/>
</dbReference>
<dbReference type="SUPFAM" id="SSF47938">
    <property type="entry name" value="Functional domain of the splicing factor Prp18"/>
    <property type="match status" value="1"/>
</dbReference>
<evidence type="ECO:0000256" key="6">
    <source>
        <dbReference type="ARBA" id="ARBA00023187"/>
    </source>
</evidence>
<evidence type="ECO:0000313" key="11">
    <source>
        <dbReference type="EMBL" id="TRY70867.1"/>
    </source>
</evidence>
<comment type="subcellular location">
    <subcellularLocation>
        <location evidence="1">Nucleus</location>
    </subcellularLocation>
</comment>
<keyword evidence="7" id="KW-0539">Nucleus</keyword>
<dbReference type="InterPro" id="IPR004098">
    <property type="entry name" value="Prp18"/>
</dbReference>
<dbReference type="PANTHER" id="PTHR13007:SF19">
    <property type="entry name" value="PRE-MRNA-SPLICING FACTOR 18"/>
    <property type="match status" value="1"/>
</dbReference>
<evidence type="ECO:0000256" key="5">
    <source>
        <dbReference type="ARBA" id="ARBA00022728"/>
    </source>
</evidence>
<dbReference type="GO" id="GO:0071021">
    <property type="term" value="C:U2-type post-spliceosomal complex"/>
    <property type="evidence" value="ECO:0007669"/>
    <property type="project" value="TreeGrafter"/>
</dbReference>
<evidence type="ECO:0000256" key="9">
    <source>
        <dbReference type="SAM" id="MobiDB-lite"/>
    </source>
</evidence>
<dbReference type="Gene3D" id="1.20.940.10">
    <property type="entry name" value="Functional domain of the splicing factor Prp18"/>
    <property type="match status" value="1"/>
</dbReference>
<dbReference type="AlphaFoldDB" id="A0A553NZL3"/>
<keyword evidence="4" id="KW-0507">mRNA processing</keyword>
<dbReference type="GO" id="GO:0005682">
    <property type="term" value="C:U5 snRNP"/>
    <property type="evidence" value="ECO:0007669"/>
    <property type="project" value="TreeGrafter"/>
</dbReference>
<name>A0A553NZL3_TIGCA</name>
<comment type="similarity">
    <text evidence="2">Belongs to the PRP18 family.</text>
</comment>
<feature type="compositionally biased region" description="Basic and acidic residues" evidence="9">
    <location>
        <begin position="27"/>
        <end position="43"/>
    </location>
</feature>
<keyword evidence="6" id="KW-0508">mRNA splicing</keyword>
<dbReference type="SMART" id="SM00500">
    <property type="entry name" value="SFM"/>
    <property type="match status" value="1"/>
</dbReference>
<dbReference type="EMBL" id="VCGU01000009">
    <property type="protein sequence ID" value="TRY70867.1"/>
    <property type="molecule type" value="Genomic_DNA"/>
</dbReference>
<evidence type="ECO:0000256" key="1">
    <source>
        <dbReference type="ARBA" id="ARBA00004123"/>
    </source>
</evidence>
<evidence type="ECO:0000256" key="4">
    <source>
        <dbReference type="ARBA" id="ARBA00022664"/>
    </source>
</evidence>
<comment type="caution">
    <text evidence="11">The sequence shown here is derived from an EMBL/GenBank/DDBJ whole genome shotgun (WGS) entry which is preliminary data.</text>
</comment>
<dbReference type="Pfam" id="PF08799">
    <property type="entry name" value="PRP4"/>
    <property type="match status" value="1"/>
</dbReference>
<evidence type="ECO:0000256" key="7">
    <source>
        <dbReference type="ARBA" id="ARBA00023242"/>
    </source>
</evidence>
<evidence type="ECO:0000256" key="2">
    <source>
        <dbReference type="ARBA" id="ARBA00008137"/>
    </source>
</evidence>
<dbReference type="GO" id="GO:0046540">
    <property type="term" value="C:U4/U6 x U5 tri-snRNP complex"/>
    <property type="evidence" value="ECO:0007669"/>
    <property type="project" value="TreeGrafter"/>
</dbReference>
<dbReference type="Gene3D" id="4.10.280.110">
    <property type="entry name" value="Pre-mRNA processing factor 4 domain"/>
    <property type="match status" value="1"/>
</dbReference>
<feature type="region of interest" description="Disordered" evidence="9">
    <location>
        <begin position="27"/>
        <end position="79"/>
    </location>
</feature>
<keyword evidence="5" id="KW-0747">Spliceosome</keyword>
<dbReference type="InterPro" id="IPR036285">
    <property type="entry name" value="PRP4-like_sf"/>
</dbReference>
<sequence>MDFLKAEIERKKRAIAQTNVMAPDKKYFKRGDLSAKQEEDYRKKYGPQKPDSPPKVEEDVVRDQSTSQHSGESGPNMPALPRVEVIRRLRERLEPILVFGEEEEEACQRLRQIEMDEPEPVQGIQMVKKINQGDIAHDHKVVNEFIKLMLKLWGAELQERDEATKMSIKGKIEAVTNAGIHARPARENIYSKHVAHVLNDETQRKYIQGLKRLFTKAQQYYPTDPSRSIDFTRKE</sequence>
<dbReference type="InterPro" id="IPR014906">
    <property type="entry name" value="PRP4-like"/>
</dbReference>
<evidence type="ECO:0000256" key="3">
    <source>
        <dbReference type="ARBA" id="ARBA00018242"/>
    </source>
</evidence>
<dbReference type="GO" id="GO:0000350">
    <property type="term" value="P:generation of catalytic spliceosome for second transesterification step"/>
    <property type="evidence" value="ECO:0007669"/>
    <property type="project" value="TreeGrafter"/>
</dbReference>
<gene>
    <name evidence="11" type="ORF">TCAL_02792</name>
</gene>
<evidence type="ECO:0000256" key="8">
    <source>
        <dbReference type="ARBA" id="ARBA00031388"/>
    </source>
</evidence>
<dbReference type="Proteomes" id="UP000318571">
    <property type="component" value="Chromosome 9"/>
</dbReference>
<evidence type="ECO:0000313" key="12">
    <source>
        <dbReference type="Proteomes" id="UP000318571"/>
    </source>
</evidence>
<dbReference type="PANTHER" id="PTHR13007">
    <property type="entry name" value="PRE-MRNA SPLICING FACTOR-RELATED"/>
    <property type="match status" value="1"/>
</dbReference>
<feature type="domain" description="Pre-mRNA processing factor 4 (PRP4)-like" evidence="10">
    <location>
        <begin position="80"/>
        <end position="137"/>
    </location>
</feature>
<keyword evidence="12" id="KW-1185">Reference proteome</keyword>
<protein>
    <recommendedName>
        <fullName evidence="3">Pre-mRNA-splicing factor 18</fullName>
    </recommendedName>
    <alternativeName>
        <fullName evidence="8">PRP18 homolog</fullName>
    </alternativeName>
</protein>
<accession>A0A553NZL3</accession>
<evidence type="ECO:0000259" key="10">
    <source>
        <dbReference type="SMART" id="SM00500"/>
    </source>
</evidence>
<dbReference type="Pfam" id="PF02840">
    <property type="entry name" value="Prp18"/>
    <property type="match status" value="1"/>
</dbReference>